<dbReference type="HAMAP" id="MF_00639">
    <property type="entry name" value="MurD"/>
    <property type="match status" value="1"/>
</dbReference>
<keyword evidence="6" id="KW-0067">ATP-binding</keyword>
<dbReference type="PANTHER" id="PTHR43692">
    <property type="entry name" value="UDP-N-ACETYLMURAMOYLALANINE--D-GLUTAMATE LIGASE"/>
    <property type="match status" value="1"/>
</dbReference>
<dbReference type="SUPFAM" id="SSF53244">
    <property type="entry name" value="MurD-like peptide ligases, peptide-binding domain"/>
    <property type="match status" value="1"/>
</dbReference>
<feature type="domain" description="Mur ligase central" evidence="8">
    <location>
        <begin position="128"/>
        <end position="260"/>
    </location>
</feature>
<evidence type="ECO:0000259" key="7">
    <source>
        <dbReference type="Pfam" id="PF02875"/>
    </source>
</evidence>
<dbReference type="EMBL" id="CAFBLM010000001">
    <property type="protein sequence ID" value="CAB4857384.1"/>
    <property type="molecule type" value="Genomic_DNA"/>
</dbReference>
<reference evidence="9" key="1">
    <citation type="submission" date="2020-05" db="EMBL/GenBank/DDBJ databases">
        <authorList>
            <person name="Chiriac C."/>
            <person name="Salcher M."/>
            <person name="Ghai R."/>
            <person name="Kavagutti S V."/>
        </authorList>
    </citation>
    <scope>NUCLEOTIDE SEQUENCE</scope>
</reference>
<evidence type="ECO:0000256" key="1">
    <source>
        <dbReference type="ARBA" id="ARBA00004496"/>
    </source>
</evidence>
<evidence type="ECO:0000313" key="9">
    <source>
        <dbReference type="EMBL" id="CAB4857384.1"/>
    </source>
</evidence>
<dbReference type="AlphaFoldDB" id="A0A6J7CKB5"/>
<dbReference type="NCBIfam" id="TIGR01087">
    <property type="entry name" value="murD"/>
    <property type="match status" value="1"/>
</dbReference>
<gene>
    <name evidence="9" type="ORF">UFOPK3401_00056</name>
</gene>
<dbReference type="Gene3D" id="3.40.50.720">
    <property type="entry name" value="NAD(P)-binding Rossmann-like Domain"/>
    <property type="match status" value="1"/>
</dbReference>
<dbReference type="SUPFAM" id="SSF53623">
    <property type="entry name" value="MurD-like peptide ligases, catalytic domain"/>
    <property type="match status" value="1"/>
</dbReference>
<comment type="pathway">
    <text evidence="2">Cell wall biogenesis; peptidoglycan biosynthesis.</text>
</comment>
<dbReference type="GO" id="GO:0009252">
    <property type="term" value="P:peptidoglycan biosynthetic process"/>
    <property type="evidence" value="ECO:0007669"/>
    <property type="project" value="UniProtKB-UniPathway"/>
</dbReference>
<evidence type="ECO:0000256" key="4">
    <source>
        <dbReference type="ARBA" id="ARBA00022598"/>
    </source>
</evidence>
<dbReference type="InterPro" id="IPR036615">
    <property type="entry name" value="Mur_ligase_C_dom_sf"/>
</dbReference>
<evidence type="ECO:0000259" key="8">
    <source>
        <dbReference type="Pfam" id="PF08245"/>
    </source>
</evidence>
<sequence>MNHPHLPPSLDLDWSAQKVVVAGAGVTGIAVAKALASRGASVHIVDRTLDSDSTAREELVSMGYRADDDEIGAVVEASLVVVSPGWRPDAPIVQTAVALQVPVFGELDLAWILQQQHSGVGPAWLALTGTNGKTTAVTMAESMLLADGRRALAVGNVGHSIVEAIDNENPYEVIALELSSFQLHRSTVMRPLASAILNIAADHLDWHGDMASYTADKARIFERTTRACIYRAEDPITRQLIEQADVEDGCRAIGTTLGVPALGELGVVDGVLLDRAFEDNRREHATELANISDLGDPPAHTVANALSAAALVRAFGAAPQSVADGLRAWRPQPHRMHVVATINGVSWVDDSKATNPHAAAAALASYSDVVWIAGGLAKGADFDELVKSAASRLRAVIVIGTDRDQIAAAVRRHAPDVPIIDADAVETSAVELMQGVIEVARKHAIEGSTVLLAPACASMDRFLDYHQRGQIFADLVLAMTP</sequence>
<dbReference type="Gene3D" id="3.90.190.20">
    <property type="entry name" value="Mur ligase, C-terminal domain"/>
    <property type="match status" value="1"/>
</dbReference>
<dbReference type="SUPFAM" id="SSF51984">
    <property type="entry name" value="MurCD N-terminal domain"/>
    <property type="match status" value="1"/>
</dbReference>
<dbReference type="InterPro" id="IPR005762">
    <property type="entry name" value="MurD"/>
</dbReference>
<evidence type="ECO:0000256" key="3">
    <source>
        <dbReference type="ARBA" id="ARBA00022490"/>
    </source>
</evidence>
<dbReference type="InterPro" id="IPR013221">
    <property type="entry name" value="Mur_ligase_cen"/>
</dbReference>
<dbReference type="Pfam" id="PF21799">
    <property type="entry name" value="MurD-like_N"/>
    <property type="match status" value="1"/>
</dbReference>
<dbReference type="Gene3D" id="3.40.1190.10">
    <property type="entry name" value="Mur-like, catalytic domain"/>
    <property type="match status" value="1"/>
</dbReference>
<dbReference type="Pfam" id="PF08245">
    <property type="entry name" value="Mur_ligase_M"/>
    <property type="match status" value="1"/>
</dbReference>
<dbReference type="Pfam" id="PF02875">
    <property type="entry name" value="Mur_ligase_C"/>
    <property type="match status" value="1"/>
</dbReference>
<dbReference type="GO" id="GO:0005524">
    <property type="term" value="F:ATP binding"/>
    <property type="evidence" value="ECO:0007669"/>
    <property type="project" value="UniProtKB-KW"/>
</dbReference>
<evidence type="ECO:0000256" key="5">
    <source>
        <dbReference type="ARBA" id="ARBA00022741"/>
    </source>
</evidence>
<evidence type="ECO:0000256" key="6">
    <source>
        <dbReference type="ARBA" id="ARBA00022840"/>
    </source>
</evidence>
<dbReference type="PANTHER" id="PTHR43692:SF1">
    <property type="entry name" value="UDP-N-ACETYLMURAMOYLALANINE--D-GLUTAMATE LIGASE"/>
    <property type="match status" value="1"/>
</dbReference>
<proteinExistence type="inferred from homology"/>
<comment type="subcellular location">
    <subcellularLocation>
        <location evidence="1">Cytoplasm</location>
    </subcellularLocation>
</comment>
<name>A0A6J7CKB5_9ZZZZ</name>
<dbReference type="GO" id="GO:0051301">
    <property type="term" value="P:cell division"/>
    <property type="evidence" value="ECO:0007669"/>
    <property type="project" value="InterPro"/>
</dbReference>
<evidence type="ECO:0000256" key="2">
    <source>
        <dbReference type="ARBA" id="ARBA00004752"/>
    </source>
</evidence>
<dbReference type="GO" id="GO:0008764">
    <property type="term" value="F:UDP-N-acetylmuramoylalanine-D-glutamate ligase activity"/>
    <property type="evidence" value="ECO:0007669"/>
    <property type="project" value="UniProtKB-EC"/>
</dbReference>
<accession>A0A6J7CKB5</accession>
<organism evidence="9">
    <name type="scientific">freshwater metagenome</name>
    <dbReference type="NCBI Taxonomy" id="449393"/>
    <lineage>
        <taxon>unclassified sequences</taxon>
        <taxon>metagenomes</taxon>
        <taxon>ecological metagenomes</taxon>
    </lineage>
</organism>
<dbReference type="GO" id="GO:0005737">
    <property type="term" value="C:cytoplasm"/>
    <property type="evidence" value="ECO:0007669"/>
    <property type="project" value="UniProtKB-SubCell"/>
</dbReference>
<keyword evidence="5" id="KW-0547">Nucleotide-binding</keyword>
<dbReference type="InterPro" id="IPR036565">
    <property type="entry name" value="Mur-like_cat_sf"/>
</dbReference>
<protein>
    <submittedName>
        <fullName evidence="9">Unannotated protein</fullName>
    </submittedName>
</protein>
<dbReference type="GO" id="GO:0008360">
    <property type="term" value="P:regulation of cell shape"/>
    <property type="evidence" value="ECO:0007669"/>
    <property type="project" value="InterPro"/>
</dbReference>
<dbReference type="InterPro" id="IPR004101">
    <property type="entry name" value="Mur_ligase_C"/>
</dbReference>
<keyword evidence="3" id="KW-0963">Cytoplasm</keyword>
<keyword evidence="4" id="KW-0436">Ligase</keyword>
<dbReference type="UniPathway" id="UPA00219"/>
<feature type="domain" description="Mur ligase C-terminal" evidence="7">
    <location>
        <begin position="334"/>
        <end position="456"/>
    </location>
</feature>